<dbReference type="Pfam" id="PF02683">
    <property type="entry name" value="DsbD_TM"/>
    <property type="match status" value="1"/>
</dbReference>
<comment type="similarity">
    <text evidence="2">Belongs to the DsbD family.</text>
</comment>
<evidence type="ECO:0000256" key="1">
    <source>
        <dbReference type="ARBA" id="ARBA00004141"/>
    </source>
</evidence>
<protein>
    <submittedName>
        <fullName evidence="8">Cytochrome c-type biogenesis protein CcdA (DsbD analog)</fullName>
    </submittedName>
</protein>
<dbReference type="InterPro" id="IPR003834">
    <property type="entry name" value="Cyt_c_assmbl_TM_dom"/>
</dbReference>
<feature type="transmembrane region" description="Helical" evidence="6">
    <location>
        <begin position="210"/>
        <end position="229"/>
    </location>
</feature>
<dbReference type="GO" id="GO:0016020">
    <property type="term" value="C:membrane"/>
    <property type="evidence" value="ECO:0007669"/>
    <property type="project" value="UniProtKB-SubCell"/>
</dbReference>
<feature type="domain" description="Cytochrome C biogenesis protein transmembrane" evidence="7">
    <location>
        <begin position="5"/>
        <end position="196"/>
    </location>
</feature>
<dbReference type="PANTHER" id="PTHR31272:SF4">
    <property type="entry name" value="CYTOCHROME C-TYPE BIOGENESIS PROTEIN HI_1454-RELATED"/>
    <property type="match status" value="1"/>
</dbReference>
<keyword evidence="5 6" id="KW-0472">Membrane</keyword>
<name>A0A3B0SZV0_9ZZZZ</name>
<evidence type="ECO:0000256" key="5">
    <source>
        <dbReference type="ARBA" id="ARBA00023136"/>
    </source>
</evidence>
<gene>
    <name evidence="8" type="ORF">MNBD_ACTINO02-1098</name>
</gene>
<dbReference type="EMBL" id="UOEK01000416">
    <property type="protein sequence ID" value="VAW07742.1"/>
    <property type="molecule type" value="Genomic_DNA"/>
</dbReference>
<sequence>MDPLKLMAAFGWGAFSFLSPCVLPLVPGYLSLMSGYSLQEISEGTASKRKVVNRTLLFVLGFSIIFMATGAAATRVAAFILDSRATFETVAGWFVLLMGVFIAVTAVWQPSIAMPLMKERRFEMRPDRLGPAGPVLMGSAFAVGWTPCVGPFLASVYALTGASDTVFQGVVLLGFYSLGLGLPFLASALFVQRALSAFTWLKPHLTKISVLSGLLLAGFGYLLLTGQIGRLSGIFSDWLDFLNLSFLTTV</sequence>
<reference evidence="8" key="1">
    <citation type="submission" date="2018-06" db="EMBL/GenBank/DDBJ databases">
        <authorList>
            <person name="Zhirakovskaya E."/>
        </authorList>
    </citation>
    <scope>NUCLEOTIDE SEQUENCE</scope>
</reference>
<organism evidence="8">
    <name type="scientific">hydrothermal vent metagenome</name>
    <dbReference type="NCBI Taxonomy" id="652676"/>
    <lineage>
        <taxon>unclassified sequences</taxon>
        <taxon>metagenomes</taxon>
        <taxon>ecological metagenomes</taxon>
    </lineage>
</organism>
<evidence type="ECO:0000259" key="7">
    <source>
        <dbReference type="Pfam" id="PF02683"/>
    </source>
</evidence>
<dbReference type="InterPro" id="IPR051790">
    <property type="entry name" value="Cytochrome_c-biogenesis_DsbD"/>
</dbReference>
<evidence type="ECO:0000256" key="6">
    <source>
        <dbReference type="SAM" id="Phobius"/>
    </source>
</evidence>
<evidence type="ECO:0000256" key="3">
    <source>
        <dbReference type="ARBA" id="ARBA00022692"/>
    </source>
</evidence>
<feature type="transmembrane region" description="Helical" evidence="6">
    <location>
        <begin position="90"/>
        <end position="108"/>
    </location>
</feature>
<keyword evidence="3 6" id="KW-0812">Transmembrane</keyword>
<feature type="transmembrane region" description="Helical" evidence="6">
    <location>
        <begin position="129"/>
        <end position="154"/>
    </location>
</feature>
<accession>A0A3B0SZV0</accession>
<keyword evidence="4 6" id="KW-1133">Transmembrane helix</keyword>
<evidence type="ECO:0000256" key="4">
    <source>
        <dbReference type="ARBA" id="ARBA00022989"/>
    </source>
</evidence>
<comment type="subcellular location">
    <subcellularLocation>
        <location evidence="1">Membrane</location>
        <topology evidence="1">Multi-pass membrane protein</topology>
    </subcellularLocation>
</comment>
<proteinExistence type="inferred from homology"/>
<feature type="transmembrane region" description="Helical" evidence="6">
    <location>
        <begin position="51"/>
        <end position="78"/>
    </location>
</feature>
<evidence type="ECO:0000313" key="8">
    <source>
        <dbReference type="EMBL" id="VAW07742.1"/>
    </source>
</evidence>
<feature type="transmembrane region" description="Helical" evidence="6">
    <location>
        <begin position="166"/>
        <end position="190"/>
    </location>
</feature>
<feature type="transmembrane region" description="Helical" evidence="6">
    <location>
        <begin position="6"/>
        <end position="30"/>
    </location>
</feature>
<dbReference type="PANTHER" id="PTHR31272">
    <property type="entry name" value="CYTOCHROME C-TYPE BIOGENESIS PROTEIN HI_1454-RELATED"/>
    <property type="match status" value="1"/>
</dbReference>
<dbReference type="AlphaFoldDB" id="A0A3B0SZV0"/>
<evidence type="ECO:0000256" key="2">
    <source>
        <dbReference type="ARBA" id="ARBA00006143"/>
    </source>
</evidence>
<dbReference type="GO" id="GO:0017004">
    <property type="term" value="P:cytochrome complex assembly"/>
    <property type="evidence" value="ECO:0007669"/>
    <property type="project" value="InterPro"/>
</dbReference>